<evidence type="ECO:0000256" key="1">
    <source>
        <dbReference type="SAM" id="MobiDB-lite"/>
    </source>
</evidence>
<dbReference type="Proteomes" id="UP001630127">
    <property type="component" value="Unassembled WGS sequence"/>
</dbReference>
<dbReference type="PANTHER" id="PTHR33095">
    <property type="entry name" value="OS07G0619500 PROTEIN"/>
    <property type="match status" value="1"/>
</dbReference>
<gene>
    <name evidence="2" type="ORF">ACH5RR_011073</name>
</gene>
<dbReference type="PANTHER" id="PTHR33095:SF23">
    <property type="entry name" value="DUF1645 FAMILY PROTEIN"/>
    <property type="match status" value="1"/>
</dbReference>
<accession>A0ABD3A6G2</accession>
<sequence>MAEPGRIGVIGEETQEELSLCPTFNSYSSDGLAEIAARVTDEVNRDSEFAEQNLAVLREDDDDFEFSLVVDDSEVSLDGQIRPVFPIFNRDLLVNDSKESTSEVVESEIGIPLKKLFIQDGEEEGQPPSSSSSSEADELESIPPGTYCVWRPKKVESPANRCKKSNSTGSASKRWKFLDLLRRSNSDGKDSYVFLTPKHVEPNKSEKHESSKAKQPSGGVVKAVSKLKEAKGVPPLPSSAHEAFYVRNRAMKQGDKKKSYLPYRQDVVGFSRMSTVLAGLVHRSGIRN</sequence>
<comment type="caution">
    <text evidence="2">The sequence shown here is derived from an EMBL/GenBank/DDBJ whole genome shotgun (WGS) entry which is preliminary data.</text>
</comment>
<organism evidence="2 3">
    <name type="scientific">Cinchona calisaya</name>
    <dbReference type="NCBI Taxonomy" id="153742"/>
    <lineage>
        <taxon>Eukaryota</taxon>
        <taxon>Viridiplantae</taxon>
        <taxon>Streptophyta</taxon>
        <taxon>Embryophyta</taxon>
        <taxon>Tracheophyta</taxon>
        <taxon>Spermatophyta</taxon>
        <taxon>Magnoliopsida</taxon>
        <taxon>eudicotyledons</taxon>
        <taxon>Gunneridae</taxon>
        <taxon>Pentapetalae</taxon>
        <taxon>asterids</taxon>
        <taxon>lamiids</taxon>
        <taxon>Gentianales</taxon>
        <taxon>Rubiaceae</taxon>
        <taxon>Cinchonoideae</taxon>
        <taxon>Cinchoneae</taxon>
        <taxon>Cinchona</taxon>
    </lineage>
</organism>
<feature type="region of interest" description="Disordered" evidence="1">
    <location>
        <begin position="121"/>
        <end position="145"/>
    </location>
</feature>
<feature type="region of interest" description="Disordered" evidence="1">
    <location>
        <begin position="198"/>
        <end position="220"/>
    </location>
</feature>
<dbReference type="EMBL" id="JBJUIK010000005">
    <property type="protein sequence ID" value="KAL3526417.1"/>
    <property type="molecule type" value="Genomic_DNA"/>
</dbReference>
<reference evidence="2 3" key="1">
    <citation type="submission" date="2024-11" db="EMBL/GenBank/DDBJ databases">
        <title>A near-complete genome assembly of Cinchona calisaya.</title>
        <authorList>
            <person name="Lian D.C."/>
            <person name="Zhao X.W."/>
            <person name="Wei L."/>
        </authorList>
    </citation>
    <scope>NUCLEOTIDE SEQUENCE [LARGE SCALE GENOMIC DNA]</scope>
    <source>
        <tissue evidence="2">Nenye</tissue>
    </source>
</reference>
<keyword evidence="3" id="KW-1185">Reference proteome</keyword>
<evidence type="ECO:0000313" key="2">
    <source>
        <dbReference type="EMBL" id="KAL3526417.1"/>
    </source>
</evidence>
<dbReference type="InterPro" id="IPR012442">
    <property type="entry name" value="DUF1645_plant"/>
</dbReference>
<dbReference type="AlphaFoldDB" id="A0ABD3A6G2"/>
<dbReference type="Pfam" id="PF07816">
    <property type="entry name" value="DUF1645"/>
    <property type="match status" value="1"/>
</dbReference>
<protein>
    <submittedName>
        <fullName evidence="2">Uncharacterized protein</fullName>
    </submittedName>
</protein>
<evidence type="ECO:0000313" key="3">
    <source>
        <dbReference type="Proteomes" id="UP001630127"/>
    </source>
</evidence>
<proteinExistence type="predicted"/>
<name>A0ABD3A6G2_9GENT</name>
<feature type="compositionally biased region" description="Basic and acidic residues" evidence="1">
    <location>
        <begin position="198"/>
        <end position="212"/>
    </location>
</feature>